<evidence type="ECO:0000313" key="3">
    <source>
        <dbReference type="Proteomes" id="UP000526196"/>
    </source>
</evidence>
<gene>
    <name evidence="2" type="ORF">HX833_02805</name>
</gene>
<dbReference type="Proteomes" id="UP000526196">
    <property type="component" value="Unassembled WGS sequence"/>
</dbReference>
<proteinExistence type="predicted"/>
<name>A0A7K4NPN6_9ARCH</name>
<keyword evidence="1" id="KW-0812">Transmembrane</keyword>
<evidence type="ECO:0000313" key="2">
    <source>
        <dbReference type="EMBL" id="NWK05012.1"/>
    </source>
</evidence>
<dbReference type="EMBL" id="JACASX010000003">
    <property type="protein sequence ID" value="NWK05012.1"/>
    <property type="molecule type" value="Genomic_DNA"/>
</dbReference>
<organism evidence="2 3">
    <name type="scientific">Marine Group I thaumarchaeote</name>
    <dbReference type="NCBI Taxonomy" id="2511932"/>
    <lineage>
        <taxon>Archaea</taxon>
        <taxon>Nitrososphaerota</taxon>
        <taxon>Marine Group I</taxon>
    </lineage>
</organism>
<keyword evidence="1" id="KW-0472">Membrane</keyword>
<protein>
    <submittedName>
        <fullName evidence="2">Uncharacterized protein</fullName>
    </submittedName>
</protein>
<reference evidence="2 3" key="1">
    <citation type="journal article" date="2019" name="Environ. Microbiol.">
        <title>Genomics insights into ecotype formation of ammonia-oxidizing archaea in the deep ocean.</title>
        <authorList>
            <person name="Wang Y."/>
            <person name="Huang J.M."/>
            <person name="Cui G.J."/>
            <person name="Nunoura T."/>
            <person name="Takaki Y."/>
            <person name="Li W.L."/>
            <person name="Li J."/>
            <person name="Gao Z.M."/>
            <person name="Takai K."/>
            <person name="Zhang A.Q."/>
            <person name="Stepanauskas R."/>
        </authorList>
    </citation>
    <scope>NUCLEOTIDE SEQUENCE [LARGE SCALE GENOMIC DNA]</scope>
    <source>
        <strain evidence="2 3">F20</strain>
    </source>
</reference>
<evidence type="ECO:0000256" key="1">
    <source>
        <dbReference type="SAM" id="Phobius"/>
    </source>
</evidence>
<keyword evidence="1" id="KW-1133">Transmembrane helix</keyword>
<feature type="transmembrane region" description="Helical" evidence="1">
    <location>
        <begin position="12"/>
        <end position="31"/>
    </location>
</feature>
<comment type="caution">
    <text evidence="2">The sequence shown here is derived from an EMBL/GenBank/DDBJ whole genome shotgun (WGS) entry which is preliminary data.</text>
</comment>
<accession>A0A7K4NPN6</accession>
<sequence length="1536" mass="157640">MKNEIGRKLTSLTIMAIMFAGGMAIGVPSFMPEAASDLSVTDGLLTVSTTTLQGVAILEIVVNDPDNSDTTGDVTALSASVGGTSYDLTQATNGKWYAYVVDLSQADLLTADGTGLEFGIKCTEGLGKAESTTDLIVGTSTDVYAAVGSSVNHSAVAHIGNCLDADGALGVTDDTAGSTAREDLTAAVLQGAPSLSDPDSDAANLGQRAHGLNASGYGTWPYIIGVDLNDDNEVAYGSDAINVVYGNTDDETSISMSNRNPADNSEIHLTITDPALNIDPTTADLWQFDLSDTAFDTNSAVFGNNGTGNTAQSAAQMGDLGFESNGLLSANIETVLATGANNVDTVIMTESGANTGVFESFDINGNGQFQTTVGAAADTQVIFGYGGNSVDMIITYNDATISMDAGGDWAPGQTATISVNDPDANRNPTSAETLNAYDETVVIPTIVMGTGGLTLATGANPSLEKGDTNATTGVVVGTGDQSSYLLTVQNTTDNSERLRIIHSAEHTASALTTYTWVNVTTGHTRANLIDLAGTVVLNYDVRGAADLMASTAISTYVVDSGENSTNNSGGLITVNTSGNVKAGSYDLAPGITNNDVTAVQTFSSSDAGEAGTVFVGVAFKFTHAAGKDLASNADYAISADFCNFDQANGSLTHNCIYRLEAVETGDNTGIFEGTVEYVNLNNSTTGGAISGEHDGGDQEVEGLLGYIRGDALTVVLMDSVSGSDSVRVVYNDTDAFQVATKIGAQLETSTYTGDISLDADSYGAADIAVITIVDADLNTDSASRDTYQNSSTTFNITVTQSGQTNSEQLVAAAMTIIETGDNTGVFVGTFSVPDYKGSDLELVYYDSRDAGGSAVEYYDTATVVSNSGSVAFDRSVYPVPFTAGDLRTGSAETTLQTEPGIVTAWITVSDGDETNDTLTTASTTAAGLILIKHTNSTGSVTIATAGSTAAYSGTAGSLVQELGPLSEIVIGSSEFEVSLSISETMGTASGTHTIQAGDVIQVEYVDTADSAGSTSTFYDSSTFDLRTGTLSVDKDVYVMGSDMVVTITDPDLNLDSGTCESYAMSILEWDSSADSSQLLATSSASNTSAYFTSNPSSIEETGCDTGVFQTVVTLPVTTIGDGGDPEYGESVTLTYVDVGLSGESDVEGDTADIEAYFSISNFGAIVELDKALYNWTDTVYITITAPDHNNNSAAEETIGTSALPIQLTTRAGKMCTTANGSAYAVAAETGPDTGVFTMEVALQGYQLAAATNTPSASAFACSGSSSTAGTAKTAGQTDGVSVSYEYTDAVVVVASASIAFNIAEAGFDTSSASAGGSAVLTVTDADENTNSGIINTLTAAVFSDSDNGGFTLTLNETDEDTGVFEGTVFFTSTDATSGSSLRVSEGDTVTTEYSDTTLPEPYTDSDSLTIASTLTIGTAFPPLERAPAANARVVDAFGSSVAEVSVNQQVQIAADVSNGQSSDQAFAYLVQVQDGDGVTVSLAWITGSLTAGQSMSPALSWTPSAAGSYTATVFVWESVDNPTALSPTTSVTIDVV</sequence>